<dbReference type="InterPro" id="IPR051860">
    <property type="entry name" value="Plasmodium_CSP_Invasion"/>
</dbReference>
<organism evidence="3 4">
    <name type="scientific">Cherax quadricarinatus</name>
    <name type="common">Australian red claw crayfish</name>
    <dbReference type="NCBI Taxonomy" id="27406"/>
    <lineage>
        <taxon>Eukaryota</taxon>
        <taxon>Metazoa</taxon>
        <taxon>Ecdysozoa</taxon>
        <taxon>Arthropoda</taxon>
        <taxon>Crustacea</taxon>
        <taxon>Multicrustacea</taxon>
        <taxon>Malacostraca</taxon>
        <taxon>Eumalacostraca</taxon>
        <taxon>Eucarida</taxon>
        <taxon>Decapoda</taxon>
        <taxon>Pleocyemata</taxon>
        <taxon>Astacidea</taxon>
        <taxon>Parastacoidea</taxon>
        <taxon>Parastacidae</taxon>
        <taxon>Cherax</taxon>
    </lineage>
</organism>
<name>A0AAW0XHF2_CHEQU</name>
<reference evidence="3 4" key="1">
    <citation type="journal article" date="2024" name="BMC Genomics">
        <title>Genome assembly of redclaw crayfish (Cherax quadricarinatus) provides insights into its immune adaptation and hypoxia tolerance.</title>
        <authorList>
            <person name="Liu Z."/>
            <person name="Zheng J."/>
            <person name="Li H."/>
            <person name="Fang K."/>
            <person name="Wang S."/>
            <person name="He J."/>
            <person name="Zhou D."/>
            <person name="Weng S."/>
            <person name="Chi M."/>
            <person name="Gu Z."/>
            <person name="He J."/>
            <person name="Li F."/>
            <person name="Wang M."/>
        </authorList>
    </citation>
    <scope>NUCLEOTIDE SEQUENCE [LARGE SCALE GENOMIC DNA]</scope>
    <source>
        <strain evidence="3">ZL_2023a</strain>
    </source>
</reference>
<feature type="region of interest" description="Disordered" evidence="2">
    <location>
        <begin position="1902"/>
        <end position="1979"/>
    </location>
</feature>
<protein>
    <submittedName>
        <fullName evidence="3">Uncharacterized protein</fullName>
    </submittedName>
</protein>
<dbReference type="EMBL" id="JARKIK010000023">
    <property type="protein sequence ID" value="KAK8743955.1"/>
    <property type="molecule type" value="Genomic_DNA"/>
</dbReference>
<feature type="compositionally biased region" description="Low complexity" evidence="2">
    <location>
        <begin position="2977"/>
        <end position="2987"/>
    </location>
</feature>
<evidence type="ECO:0000313" key="3">
    <source>
        <dbReference type="EMBL" id="KAK8743955.1"/>
    </source>
</evidence>
<feature type="compositionally biased region" description="Polar residues" evidence="2">
    <location>
        <begin position="145"/>
        <end position="160"/>
    </location>
</feature>
<feature type="compositionally biased region" description="Low complexity" evidence="2">
    <location>
        <begin position="1510"/>
        <end position="1699"/>
    </location>
</feature>
<feature type="compositionally biased region" description="Basic and acidic residues" evidence="2">
    <location>
        <begin position="2235"/>
        <end position="2248"/>
    </location>
</feature>
<evidence type="ECO:0000313" key="4">
    <source>
        <dbReference type="Proteomes" id="UP001445076"/>
    </source>
</evidence>
<feature type="region of interest" description="Disordered" evidence="2">
    <location>
        <begin position="2918"/>
        <end position="2989"/>
    </location>
</feature>
<sequence length="3414" mass="360139">GETGTTPAAKAGETGTTPAAKAGETGTTPAAKAGETGTTPAAKAGETGDTPAAKTEETGATPAAKTGETGTTPAAKAGETGTSPAAKAGETGATPAAKAGETGATPAAKTGETGATPAAKTGETDATPAAKTGETDATPAAKTGETGTTSPAKTGETGTTPAAKAGETGTTPAAKAGEAGTTPAAKARETGTTPAAKAGETGTTPAVQSGETGATPAAKTGETGATPAAKTGETGATPAAKTRETGATSASETRETGATPAATSGEMGATPAATSGETGTTPAATSGETGTTPAATSGETGATPAATSRETGATPAATSGETGATPAATSGETGATPAATSGETGATPAATSGETGATPAATSGETGATPAATSGETGATPAATSGETGATPAATSGETGATPAATSGETGTTPAATSGETGATPAATSGETGATPAATSGETGATPATTSGEMGATPAATSGETGATPAAKTGETDATPAAKTGETCTTPAAKTGETCTTPTAKTAETGATAAAKTRENGTTPAAKTIVASVAPTSQTGKLGAAAVANSGTGKTGIGPRNRACCTTVCTERRAVALPECLKTKASTANAEKTRVPLSENVKKSNPTGVTETTAAALPEGVKAPIAIVNMEKGETAGNIKKLSVGSAIPTILYTGKSMITSKTASGKSAVTANESGNSTVAKTKSQTLVCDIGNTEKSGNTAVNVKKVPVIITNIRKLAVSSVASRKSANTTVELGKSEDIMNVARRLTVTSTEDKASTMREVNVRESSVSADPEITTQAVYSNAEQACNQQSTNVRSCDELNFSNIVILGNTLYKKQLDKLSSTDVTVILEENLSFKNVPEVVQYYCNARTRNALWLLPLGIYSLVEFYKCSNCDLYKCLQPITRIAYEIDQPSVEDMNEHIDDVILHVKALRDCVQKELGDKGMAMLVPLIPAGVVSEMAFPDHDILHRIVSKNYAFSAYSRHVHLLNILYNNFCRSWFTSIIEPMDNRFSSVMKKYMNMNQSKNFVTMNTDKNYGYIFYPWLIMMKEVIKLALFIPMPSQFLGPIPQSDRASLPDKVVKSAMPSQVLVPVSESSSASLRDKPVESDMPNQALVLESNSASLPDKQIKSQVEVFSLFQQVVVLGGQCLSSKVMELSRHLQIHFIKECISLDNAGLDTILRYQQNWPSETLWFIITEVAQMATSSKPLIKCVMAKCQNPLRSISLECVSVSGDKSTATNSIAEEAISHALEFVCAATEHLGDNSAIFLAPVSPSSVIHRDDITLYLHNSAHAISEADSDLHVVTGKRKDWEDCSDHFKNQWLSMIISNLSGYTEPIKILNVYLESKEKMLQFINSENNCKEITLAQEAWEKVIQDLLVYFVNAKMEQNVGESSGKSTALQDDSGIKLGSSSVTEDKKKIVLQTKCEVCGCSTGKVTETSIDVPAVHMLSKTLPSTSSPAIAPAGPPAMATVGPPLPAPVGPPAMAPAGPTATVPAGPPAKSSAGLTVKSSAGPPAKLSADPPAKSSAGPPVKSSADPPAKSSAGLPAKSSAGSAAKLSTGSAAKSSAGPAAKSSAGPAAKSSAGPAAKSSAGPAAKSSAGPAAKSSAGPAAKSSAGPAAKSPAGPAAKSSAGPAAKPSAGPTAKPSAGPAAKPSAGPAAKPSAGPAAKSSAGPAAKSSAGPAAKSSAGPAAKSSAGPAAKSSAGPAAKSSAGPAAKSPDLAMHQAKSAVSVEPVKEEAEPAVEPLEHLSEHQKFSKATEQPVEPVKRSIELIEKPAEAAKRLIKPTYKPAERFVEPIEQSIHSKTLTDNAHLKEFAMNPEEPGKKATKSEKPIQAKPSESPKSVELDELVEYSRRQIMSSKQLLDNSYQLVETAKDAAKLPAKQDAGLHVKNVATPIKHSTNLKKISTGAPIKQPVDCDIKQPLELSEGPLPELPVKKLSDSSAEQVLESSAKRPLKRSALNLEYSEQQMESSASKKPNKWSPEQTLNSFGNDLPESPAKESIESYIKALPLTPVEKSQEISVRNSLETPVKKHTQLSVNKLSVTSVKESSVTFEKKSSSIDCDEACGGDEERELPRVTPRQGILTPDAAPGFETLEHDKLLTASVPLDVHDESSKTHKVGTQGYNSGQLEVPPTDCGVDNVVESPTPSKTHLLKGKTPAIQEPVATPSRAPMSSTLHSAGLIPAMFTPRSIKLRGLQSVRRKVVKRVTLSPKQQPDSTTQKSESVESESSVKPPLESASKHSSKSSIKPPSDSFRKQYREFSEKQLPESSATSQKDSSVIPLSKPLSIPLPDSLAIPLPESSIVLQQESSAIPLPESSAIPLPEPSAIPLLEPSAIPLPEPLAIPLPEPLGIPVLDPSAIPLPEPSAISLPEPSAIPLPEPSAIPLPEPSAIPLPEPSTIPLPESSAIPLLEPSAILLSESSAKWLPESSAKWLPESSAKQCPESLIEYVTISSDESTKAPTNTGMKQGASNLDLSNKFQNRVHSNSGSEENACSNDSNEKVQSDLSKTDKMKKDSYECTNIKKYPFKDVVVRVLNVSDITPLSVTLKLFQACGAAGSGKFDGDELLFRFQSLKQAAACVSGLNNFRFLDKILKVKLDGHYGVHKCNYQDGMALENKIEETLKHEEKVMVSYIKEWIDKGFNIYDFKVKMCTKNKCYSDSCVGYHNLADRRRSPGFFEYGDAMCEAILKEEECAQQDSCQYAHTAVERDYHVKQFRSLVCSGWSKEHSCPNKNKICPFVHPENADSLYHESWKDLYVEGLGNTIEFLVEAIRNLFKLPVVPGVRILVITPSIMVANLLRLAVLDLAKIFLQTVVVATYKKQILENASILIATPDALSSILVMKGKEIAHYFDTTRVVIIDDIASLLKDFMNHHQLSFIFKNIFENSDLNKVVVTEKSDEYEVGVVAALLKTQFVKVSRQGQAMQLYFRKMRETEKAAHIHDAKKQHSQGVKYTRRKRSHKSDNSVKNRSLLPTEQSSRKTNVKDRHQLTSTEKPQQQSSSSSLSSTFRDESCKRRRCYSSSSSSSSSESFESSMSDVDDLTKSKISCFDPEMKRLFLSAEEDLKKDHQIHCQTFTSVPEAHPQYAAKYTIFKEKYQKMYAGNENLQHCQELWKEFWKQTVTKELEEKLNKKRVKLLEQFNAVAAKKNECTGLRKIKNCKEDAYSYEAGPSTSSYKSSEFSVQTLTGQKKMSLTKFINSQAEFSRFRQSSVGTPLQTTESLSMLHQILPVVSISEHKCDLGTGQSVKILTKQFSLYNNLDSLLELCEPLGLLGPAFRLIINKVKNLERDSQKMCEVLTDDDNALLIKMASEKLKSLGEASTGRFREKLLKGSIHAAELLEHATASSQTAEKPYHGADILKDVAISSQTSERPYHGVDIDKVARATLGKDVTFIVQFIKNALAYEGVTNVQAEDTNKIFLAVSSKHLSMVLENK</sequence>
<feature type="region of interest" description="Disordered" evidence="2">
    <location>
        <begin position="1"/>
        <end position="523"/>
    </location>
</feature>
<dbReference type="Proteomes" id="UP001445076">
    <property type="component" value="Unassembled WGS sequence"/>
</dbReference>
<gene>
    <name evidence="3" type="ORF">OTU49_000930</name>
</gene>
<feature type="compositionally biased region" description="Basic and acidic residues" evidence="2">
    <location>
        <begin position="2480"/>
        <end position="2491"/>
    </location>
</feature>
<accession>A0AAW0XHF2</accession>
<feature type="compositionally biased region" description="Polar residues" evidence="2">
    <location>
        <begin position="2948"/>
        <end position="2961"/>
    </location>
</feature>
<proteinExistence type="predicted"/>
<dbReference type="Gene3D" id="4.10.1000.10">
    <property type="entry name" value="Zinc finger, CCCH-type"/>
    <property type="match status" value="1"/>
</dbReference>
<feature type="compositionally biased region" description="Polar residues" evidence="2">
    <location>
        <begin position="1946"/>
        <end position="1972"/>
    </location>
</feature>
<comment type="caution">
    <text evidence="3">The sequence shown here is derived from an EMBL/GenBank/DDBJ whole genome shotgun (WGS) entry which is preliminary data.</text>
</comment>
<feature type="compositionally biased region" description="Polar residues" evidence="2">
    <location>
        <begin position="201"/>
        <end position="212"/>
    </location>
</feature>
<feature type="non-terminal residue" evidence="3">
    <location>
        <position position="1"/>
    </location>
</feature>
<feature type="compositionally biased region" description="Basic and acidic residues" evidence="2">
    <location>
        <begin position="1714"/>
        <end position="1734"/>
    </location>
</feature>
<feature type="compositionally biased region" description="Low complexity" evidence="2">
    <location>
        <begin position="1466"/>
        <end position="1475"/>
    </location>
</feature>
<keyword evidence="4" id="KW-1185">Reference proteome</keyword>
<feature type="region of interest" description="Disordered" evidence="2">
    <location>
        <begin position="2188"/>
        <end position="2264"/>
    </location>
</feature>
<feature type="compositionally biased region" description="Basic and acidic residues" evidence="2">
    <location>
        <begin position="1802"/>
        <end position="1814"/>
    </location>
</feature>
<dbReference type="PANTHER" id="PTHR44826">
    <property type="entry name" value="SPORE COAT PROTEIN SP85"/>
    <property type="match status" value="1"/>
</dbReference>
<feature type="compositionally biased region" description="Low complexity" evidence="2">
    <location>
        <begin position="492"/>
        <end position="515"/>
    </location>
</feature>
<feature type="compositionally biased region" description="Polar residues" evidence="2">
    <location>
        <begin position="272"/>
        <end position="452"/>
    </location>
</feature>
<feature type="region of interest" description="Disordered" evidence="2">
    <location>
        <begin position="2464"/>
        <end position="2491"/>
    </location>
</feature>
<feature type="compositionally biased region" description="Low complexity" evidence="2">
    <location>
        <begin position="2209"/>
        <end position="2219"/>
    </location>
</feature>
<keyword evidence="1" id="KW-0677">Repeat</keyword>
<feature type="compositionally biased region" description="Polar residues" evidence="2">
    <location>
        <begin position="2192"/>
        <end position="2202"/>
    </location>
</feature>
<evidence type="ECO:0000256" key="2">
    <source>
        <dbReference type="SAM" id="MobiDB-lite"/>
    </source>
</evidence>
<dbReference type="PANTHER" id="PTHR44826:SF3">
    <property type="entry name" value="SPORE COAT PROTEIN SP85"/>
    <property type="match status" value="1"/>
</dbReference>
<feature type="compositionally biased region" description="Polar residues" evidence="2">
    <location>
        <begin position="2464"/>
        <end position="2479"/>
    </location>
</feature>
<feature type="compositionally biased region" description="Polar residues" evidence="2">
    <location>
        <begin position="2249"/>
        <end position="2258"/>
    </location>
</feature>
<feature type="region of interest" description="Disordered" evidence="2">
    <location>
        <begin position="1783"/>
        <end position="1825"/>
    </location>
</feature>
<feature type="compositionally biased region" description="Basic residues" evidence="2">
    <location>
        <begin position="2927"/>
        <end position="2941"/>
    </location>
</feature>
<feature type="region of interest" description="Disordered" evidence="2">
    <location>
        <begin position="1461"/>
        <end position="1746"/>
    </location>
</feature>
<evidence type="ECO:0000256" key="1">
    <source>
        <dbReference type="ARBA" id="ARBA00022737"/>
    </source>
</evidence>